<organism evidence="1 2">
    <name type="scientific">Aristolochia fimbriata</name>
    <name type="common">White veined hardy Dutchman's pipe vine</name>
    <dbReference type="NCBI Taxonomy" id="158543"/>
    <lineage>
        <taxon>Eukaryota</taxon>
        <taxon>Viridiplantae</taxon>
        <taxon>Streptophyta</taxon>
        <taxon>Embryophyta</taxon>
        <taxon>Tracheophyta</taxon>
        <taxon>Spermatophyta</taxon>
        <taxon>Magnoliopsida</taxon>
        <taxon>Magnoliidae</taxon>
        <taxon>Piperales</taxon>
        <taxon>Aristolochiaceae</taxon>
        <taxon>Aristolochia</taxon>
    </lineage>
</organism>
<name>A0AAV7ETN6_ARIFI</name>
<gene>
    <name evidence="1" type="ORF">H6P81_004972</name>
</gene>
<dbReference type="Proteomes" id="UP000825729">
    <property type="component" value="Unassembled WGS sequence"/>
</dbReference>
<dbReference type="AlphaFoldDB" id="A0AAV7ETN6"/>
<sequence length="165" mass="18529">MGDADEKVWFITVTVYSIGKTHSTRGALQAKNMHGSRKKHTFQSHLPWVSSSSLAETGFNGSSLDNPSPLGGSAAKCTVNEADSLTLLEGLRTCKCQFNSSIVVEGDSIFDEVEDILRLREIFTKEEMGSKIHQIRRPNIWHRITRKRAYFSFCRKLEGVRHTNG</sequence>
<protein>
    <submittedName>
        <fullName evidence="1">Uncharacterized protein</fullName>
    </submittedName>
</protein>
<reference evidence="1 2" key="1">
    <citation type="submission" date="2021-07" db="EMBL/GenBank/DDBJ databases">
        <title>The Aristolochia fimbriata genome: insights into angiosperm evolution, floral development and chemical biosynthesis.</title>
        <authorList>
            <person name="Jiao Y."/>
        </authorList>
    </citation>
    <scope>NUCLEOTIDE SEQUENCE [LARGE SCALE GENOMIC DNA]</scope>
    <source>
        <strain evidence="1">IBCAS-2021</strain>
        <tissue evidence="1">Leaf</tissue>
    </source>
</reference>
<evidence type="ECO:0000313" key="2">
    <source>
        <dbReference type="Proteomes" id="UP000825729"/>
    </source>
</evidence>
<accession>A0AAV7ETN6</accession>
<keyword evidence="2" id="KW-1185">Reference proteome</keyword>
<proteinExistence type="predicted"/>
<dbReference type="EMBL" id="JAINDJ010000003">
    <property type="protein sequence ID" value="KAG9452068.1"/>
    <property type="molecule type" value="Genomic_DNA"/>
</dbReference>
<evidence type="ECO:0000313" key="1">
    <source>
        <dbReference type="EMBL" id="KAG9452068.1"/>
    </source>
</evidence>
<comment type="caution">
    <text evidence="1">The sequence shown here is derived from an EMBL/GenBank/DDBJ whole genome shotgun (WGS) entry which is preliminary data.</text>
</comment>